<feature type="domain" description="BZIP" evidence="2">
    <location>
        <begin position="11"/>
        <end position="61"/>
    </location>
</feature>
<evidence type="ECO:0000313" key="5">
    <source>
        <dbReference type="WBParaSite" id="TCONS_00008356.p1"/>
    </source>
</evidence>
<evidence type="ECO:0000313" key="4">
    <source>
        <dbReference type="WBParaSite" id="SSTP_0000413800.1"/>
    </source>
</evidence>
<reference evidence="4" key="1">
    <citation type="submission" date="2015-08" db="UniProtKB">
        <authorList>
            <consortium name="WormBaseParasite"/>
        </authorList>
    </citation>
    <scope>IDENTIFICATION</scope>
</reference>
<dbReference type="CDD" id="cd14686">
    <property type="entry name" value="bZIP"/>
    <property type="match status" value="1"/>
</dbReference>
<sequence length="291" mass="33915">MKVSLNTLTEQQKRDLRRLNNKKAAQRCRERKVAKVKKLESDVNSRNEIIEALKLELEQYKSSCRLMINYLLSQGVDLHSIGIPENIIYGNSISTQHTKEIIGDNEITIDKNITSTSYNQSFSNIKQNYASSNQNYENSQYQYQQETISIYDPIVDKNNQIPTNDFYESMPNSYEQDGLEKYVDCQEQHYDINCKVSKIHIDDRMSLNQSYNENITDTFTRPQNFSVMSSRPKIERPSGFNFNMENLTNEKVYLPLDIVTPQMPLFMDESLMSDYLSSEVHTSNVYSYTCN</sequence>
<dbReference type="STRING" id="6248.A0A0K0E3R7"/>
<dbReference type="WBParaSite" id="TCONS_00008356.p1">
    <property type="protein sequence ID" value="TCONS_00008356.p1"/>
    <property type="gene ID" value="XLOC_006305"/>
</dbReference>
<dbReference type="InterPro" id="IPR004827">
    <property type="entry name" value="bZIP"/>
</dbReference>
<dbReference type="WBParaSite" id="SSTP_0000413800.1">
    <property type="protein sequence ID" value="SSTP_0000413800.1"/>
    <property type="gene ID" value="SSTP_0000413800"/>
</dbReference>
<dbReference type="GO" id="GO:0003700">
    <property type="term" value="F:DNA-binding transcription factor activity"/>
    <property type="evidence" value="ECO:0007669"/>
    <property type="project" value="InterPro"/>
</dbReference>
<evidence type="ECO:0000313" key="3">
    <source>
        <dbReference type="Proteomes" id="UP000035681"/>
    </source>
</evidence>
<evidence type="ECO:0000259" key="2">
    <source>
        <dbReference type="PROSITE" id="PS50217"/>
    </source>
</evidence>
<dbReference type="SMART" id="SM00338">
    <property type="entry name" value="BRLZ"/>
    <property type="match status" value="1"/>
</dbReference>
<proteinExistence type="predicted"/>
<accession>A0A0K0E3R7</accession>
<keyword evidence="1" id="KW-0175">Coiled coil</keyword>
<organism evidence="4">
    <name type="scientific">Strongyloides stercoralis</name>
    <name type="common">Threadworm</name>
    <dbReference type="NCBI Taxonomy" id="6248"/>
    <lineage>
        <taxon>Eukaryota</taxon>
        <taxon>Metazoa</taxon>
        <taxon>Ecdysozoa</taxon>
        <taxon>Nematoda</taxon>
        <taxon>Chromadorea</taxon>
        <taxon>Rhabditida</taxon>
        <taxon>Tylenchina</taxon>
        <taxon>Panagrolaimomorpha</taxon>
        <taxon>Strongyloidoidea</taxon>
        <taxon>Strongyloididae</taxon>
        <taxon>Strongyloides</taxon>
    </lineage>
</organism>
<feature type="coiled-coil region" evidence="1">
    <location>
        <begin position="9"/>
        <end position="56"/>
    </location>
</feature>
<dbReference type="Gene3D" id="1.20.5.170">
    <property type="match status" value="1"/>
</dbReference>
<dbReference type="InterPro" id="IPR046347">
    <property type="entry name" value="bZIP_sf"/>
</dbReference>
<evidence type="ECO:0000256" key="1">
    <source>
        <dbReference type="SAM" id="Coils"/>
    </source>
</evidence>
<name>A0A0K0E3R7_STRER</name>
<keyword evidence="3" id="KW-1185">Reference proteome</keyword>
<dbReference type="Proteomes" id="UP000035681">
    <property type="component" value="Unplaced"/>
</dbReference>
<protein>
    <submittedName>
        <fullName evidence="4 5">BZIP domain-containing protein</fullName>
    </submittedName>
</protein>
<dbReference type="AlphaFoldDB" id="A0A0K0E3R7"/>
<dbReference type="SUPFAM" id="SSF57959">
    <property type="entry name" value="Leucine zipper domain"/>
    <property type="match status" value="1"/>
</dbReference>
<dbReference type="PROSITE" id="PS50217">
    <property type="entry name" value="BZIP"/>
    <property type="match status" value="1"/>
</dbReference>